<dbReference type="PANTHER" id="PTHR34293">
    <property type="entry name" value="HTH-TYPE TRANSCRIPTIONAL REGULATOR TRMBL2"/>
    <property type="match status" value="1"/>
</dbReference>
<comment type="caution">
    <text evidence="2">The sequence shown here is derived from an EMBL/GenBank/DDBJ whole genome shotgun (WGS) entry which is preliminary data.</text>
</comment>
<dbReference type="PANTHER" id="PTHR34293:SF1">
    <property type="entry name" value="HTH-TYPE TRANSCRIPTIONAL REGULATOR TRMBL2"/>
    <property type="match status" value="1"/>
</dbReference>
<feature type="domain" description="Transcription regulator TrmB N-terminal" evidence="1">
    <location>
        <begin position="26"/>
        <end position="92"/>
    </location>
</feature>
<reference evidence="2 3" key="1">
    <citation type="journal article" date="2015" name="Nature">
        <title>rRNA introns, odd ribosomes, and small enigmatic genomes across a large radiation of phyla.</title>
        <authorList>
            <person name="Brown C.T."/>
            <person name="Hug L.A."/>
            <person name="Thomas B.C."/>
            <person name="Sharon I."/>
            <person name="Castelle C.J."/>
            <person name="Singh A."/>
            <person name="Wilkins M.J."/>
            <person name="Williams K.H."/>
            <person name="Banfield J.F."/>
        </authorList>
    </citation>
    <scope>NUCLEOTIDE SEQUENCE [LARGE SCALE GENOMIC DNA]</scope>
</reference>
<dbReference type="InterPro" id="IPR051797">
    <property type="entry name" value="TrmB-like"/>
</dbReference>
<dbReference type="Gene3D" id="1.10.10.10">
    <property type="entry name" value="Winged helix-like DNA-binding domain superfamily/Winged helix DNA-binding domain"/>
    <property type="match status" value="1"/>
</dbReference>
<dbReference type="Pfam" id="PF01978">
    <property type="entry name" value="TrmB"/>
    <property type="match status" value="1"/>
</dbReference>
<dbReference type="InterPro" id="IPR036390">
    <property type="entry name" value="WH_DNA-bd_sf"/>
</dbReference>
<organism evidence="2 3">
    <name type="scientific">Candidatus Wolfebacteria bacterium GW2011_GWE2_44_13</name>
    <dbReference type="NCBI Taxonomy" id="1619017"/>
    <lineage>
        <taxon>Bacteria</taxon>
        <taxon>Candidatus Wolfeibacteriota</taxon>
    </lineage>
</organism>
<evidence type="ECO:0000313" key="2">
    <source>
        <dbReference type="EMBL" id="KKT43189.1"/>
    </source>
</evidence>
<sequence>MTLRNPSQKSLISEEHANALIAELVTLGFSRNEALIYLHLLQSGSEAGVSQIASITSLHRQYVYTALPALIREGLIEEVLRGKQTKYKAHSPQIIETIGRKKALAASDLARSLNQISAIGNEQDFEVIQGTRAIQEYELLRAQSEEEGAEEYIIGGATAAFSELMGDTLAPYLAIRARKKARIKYLGTADERPLYQKYVGTLAHQEYRFMSSLPKGETHMIIRKDSVSFYTFLTPPLVYIVKSERVASNYRAFFEMLWEMGKA</sequence>
<dbReference type="AlphaFoldDB" id="A0A0G1K5U4"/>
<dbReference type="InterPro" id="IPR036388">
    <property type="entry name" value="WH-like_DNA-bd_sf"/>
</dbReference>
<protein>
    <submittedName>
        <fullName evidence="2">Transcriptional regulator TrmB</fullName>
    </submittedName>
</protein>
<evidence type="ECO:0000313" key="3">
    <source>
        <dbReference type="Proteomes" id="UP000034051"/>
    </source>
</evidence>
<accession>A0A0G1K5U4</accession>
<proteinExistence type="predicted"/>
<dbReference type="SUPFAM" id="SSF46785">
    <property type="entry name" value="Winged helix' DNA-binding domain"/>
    <property type="match status" value="1"/>
</dbReference>
<dbReference type="EMBL" id="LCHW01000002">
    <property type="protein sequence ID" value="KKT43189.1"/>
    <property type="molecule type" value="Genomic_DNA"/>
</dbReference>
<name>A0A0G1K5U4_9BACT</name>
<dbReference type="Proteomes" id="UP000034051">
    <property type="component" value="Unassembled WGS sequence"/>
</dbReference>
<evidence type="ECO:0000259" key="1">
    <source>
        <dbReference type="Pfam" id="PF01978"/>
    </source>
</evidence>
<dbReference type="InterPro" id="IPR002831">
    <property type="entry name" value="Tscrpt_reg_TrmB_N"/>
</dbReference>
<gene>
    <name evidence="2" type="ORF">UW32_C0002G0050</name>
</gene>